<evidence type="ECO:0000256" key="2">
    <source>
        <dbReference type="ARBA" id="ARBA00022643"/>
    </source>
</evidence>
<dbReference type="InterPro" id="IPR029039">
    <property type="entry name" value="Flavoprotein-like_sf"/>
</dbReference>
<reference evidence="8 9" key="1">
    <citation type="submission" date="2015-12" db="EMBL/GenBank/DDBJ databases">
        <title>Genome sequence of Tistrella mobilis MCCC 1A02139.</title>
        <authorList>
            <person name="Lu L."/>
            <person name="Lai Q."/>
            <person name="Shao Z."/>
            <person name="Qian P."/>
        </authorList>
    </citation>
    <scope>NUCLEOTIDE SEQUENCE [LARGE SCALE GENOMIC DNA]</scope>
    <source>
        <strain evidence="8 9">MCCC 1A02139</strain>
    </source>
</reference>
<gene>
    <name evidence="6" type="primary">azoR</name>
    <name evidence="8" type="ORF">AUP44_13805</name>
</gene>
<comment type="cofactor">
    <cofactor evidence="6">
        <name>FMN</name>
        <dbReference type="ChEBI" id="CHEBI:58210"/>
    </cofactor>
    <text evidence="6">Binds 1 FMN per subunit.</text>
</comment>
<evidence type="ECO:0000256" key="1">
    <source>
        <dbReference type="ARBA" id="ARBA00022630"/>
    </source>
</evidence>
<comment type="catalytic activity">
    <reaction evidence="6">
        <text>2 a quinone + NADH + H(+) = 2 a 1,4-benzosemiquinone + NAD(+)</text>
        <dbReference type="Rhea" id="RHEA:65952"/>
        <dbReference type="ChEBI" id="CHEBI:15378"/>
        <dbReference type="ChEBI" id="CHEBI:57540"/>
        <dbReference type="ChEBI" id="CHEBI:57945"/>
        <dbReference type="ChEBI" id="CHEBI:132124"/>
        <dbReference type="ChEBI" id="CHEBI:134225"/>
    </reaction>
</comment>
<sequence>MIRLLQIDASARPGRSGTDPHGSHTRRLTARFADRWRQHRPDDEIICRDVGLAPPAPVDADWVRAAFTRPEARDDAMQARLAESDRLTAELLAADIVVFGAPMYNFGLPSALKAWIDNIVRVGVTFGFDRARGDTPYWPMLPAGKRAVVLTARGDLGYEPGGIQAHNELVVPGLAAPLRYIGMGAVDVVAVEGDEFGDDRLAASIAAAEAGIDTLVARLQTQAVIGRTS</sequence>
<dbReference type="GO" id="GO:0016655">
    <property type="term" value="F:oxidoreductase activity, acting on NAD(P)H, quinone or similar compound as acceptor"/>
    <property type="evidence" value="ECO:0007669"/>
    <property type="project" value="InterPro"/>
</dbReference>
<dbReference type="PANTHER" id="PTHR43741">
    <property type="entry name" value="FMN-DEPENDENT NADH-AZOREDUCTASE 1"/>
    <property type="match status" value="1"/>
</dbReference>
<evidence type="ECO:0000256" key="4">
    <source>
        <dbReference type="ARBA" id="ARBA00023027"/>
    </source>
</evidence>
<evidence type="ECO:0000313" key="9">
    <source>
        <dbReference type="Proteomes" id="UP000075787"/>
    </source>
</evidence>
<organism evidence="8 9">
    <name type="scientific">Tistrella mobilis</name>
    <dbReference type="NCBI Taxonomy" id="171437"/>
    <lineage>
        <taxon>Bacteria</taxon>
        <taxon>Pseudomonadati</taxon>
        <taxon>Pseudomonadota</taxon>
        <taxon>Alphaproteobacteria</taxon>
        <taxon>Geminicoccales</taxon>
        <taxon>Geminicoccaceae</taxon>
        <taxon>Tistrella</taxon>
    </lineage>
</organism>
<comment type="caution">
    <text evidence="8">The sequence shown here is derived from an EMBL/GenBank/DDBJ whole genome shotgun (WGS) entry which is preliminary data.</text>
</comment>
<dbReference type="InterPro" id="IPR050104">
    <property type="entry name" value="FMN-dep_NADH:Q_OxRdtase_AzoR1"/>
</dbReference>
<dbReference type="GO" id="GO:0016652">
    <property type="term" value="F:oxidoreductase activity, acting on NAD(P)H as acceptor"/>
    <property type="evidence" value="ECO:0007669"/>
    <property type="project" value="UniProtKB-UniRule"/>
</dbReference>
<evidence type="ECO:0000259" key="7">
    <source>
        <dbReference type="Pfam" id="PF02525"/>
    </source>
</evidence>
<dbReference type="Pfam" id="PF02525">
    <property type="entry name" value="Flavodoxin_2"/>
    <property type="match status" value="1"/>
</dbReference>
<dbReference type="SUPFAM" id="SSF52218">
    <property type="entry name" value="Flavoproteins"/>
    <property type="match status" value="1"/>
</dbReference>
<evidence type="ECO:0000256" key="5">
    <source>
        <dbReference type="ARBA" id="ARBA00048542"/>
    </source>
</evidence>
<dbReference type="EMBL" id="LPZR01000203">
    <property type="protein sequence ID" value="KYO50212.1"/>
    <property type="molecule type" value="Genomic_DNA"/>
</dbReference>
<dbReference type="OrthoDB" id="9787136at2"/>
<dbReference type="Gene3D" id="3.40.50.360">
    <property type="match status" value="1"/>
</dbReference>
<dbReference type="GeneID" id="97240212"/>
<comment type="function">
    <text evidence="6">Also exhibits azoreductase activity. Catalyzes the reductive cleavage of the azo bond in aromatic azo compounds to the corresponding amines.</text>
</comment>
<comment type="caution">
    <text evidence="6">Lacks conserved residue(s) required for the propagation of feature annotation.</text>
</comment>
<evidence type="ECO:0000313" key="8">
    <source>
        <dbReference type="EMBL" id="KYO50212.1"/>
    </source>
</evidence>
<dbReference type="GO" id="GO:0010181">
    <property type="term" value="F:FMN binding"/>
    <property type="evidence" value="ECO:0007669"/>
    <property type="project" value="UniProtKB-UniRule"/>
</dbReference>
<keyword evidence="4 6" id="KW-0520">NAD</keyword>
<keyword evidence="3 6" id="KW-0560">Oxidoreductase</keyword>
<keyword evidence="1 6" id="KW-0285">Flavoprotein</keyword>
<dbReference type="PANTHER" id="PTHR43741:SF2">
    <property type="entry name" value="FMN-DEPENDENT NADH:QUINONE OXIDOREDUCTASE"/>
    <property type="match status" value="1"/>
</dbReference>
<dbReference type="AlphaFoldDB" id="A0A162K013"/>
<dbReference type="InterPro" id="IPR003680">
    <property type="entry name" value="Flavodoxin_fold"/>
</dbReference>
<keyword evidence="2 6" id="KW-0288">FMN</keyword>
<feature type="binding site" evidence="6">
    <location>
        <begin position="103"/>
        <end position="106"/>
    </location>
    <ligand>
        <name>FMN</name>
        <dbReference type="ChEBI" id="CHEBI:58210"/>
    </ligand>
</feature>
<dbReference type="GO" id="GO:0009055">
    <property type="term" value="F:electron transfer activity"/>
    <property type="evidence" value="ECO:0007669"/>
    <property type="project" value="UniProtKB-UniRule"/>
</dbReference>
<evidence type="ECO:0000256" key="3">
    <source>
        <dbReference type="ARBA" id="ARBA00023002"/>
    </source>
</evidence>
<protein>
    <recommendedName>
        <fullName evidence="6">FMN dependent NADH:quinone oxidoreductase</fullName>
        <ecNumber evidence="6">1.6.5.-</ecNumber>
    </recommendedName>
    <alternativeName>
        <fullName evidence="6">Azo-dye reductase</fullName>
    </alternativeName>
    <alternativeName>
        <fullName evidence="6">FMN-dependent NADH-azo compound oxidoreductase</fullName>
    </alternativeName>
    <alternativeName>
        <fullName evidence="6">FMN-dependent NADH-azoreductase</fullName>
        <ecNumber evidence="6">1.7.1.17</ecNumber>
    </alternativeName>
</protein>
<name>A0A162K013_9PROT</name>
<comment type="subunit">
    <text evidence="6">Homodimer.</text>
</comment>
<dbReference type="Proteomes" id="UP000075787">
    <property type="component" value="Unassembled WGS sequence"/>
</dbReference>
<dbReference type="EC" id="1.6.5.-" evidence="6"/>
<proteinExistence type="inferred from homology"/>
<dbReference type="EC" id="1.7.1.17" evidence="6"/>
<comment type="similarity">
    <text evidence="6">Belongs to the azoreductase type 1 family.</text>
</comment>
<comment type="catalytic activity">
    <reaction evidence="5">
        <text>N,N-dimethyl-1,4-phenylenediamine + anthranilate + 2 NAD(+) = 2-(4-dimethylaminophenyl)diazenylbenzoate + 2 NADH + 2 H(+)</text>
        <dbReference type="Rhea" id="RHEA:55872"/>
        <dbReference type="ChEBI" id="CHEBI:15378"/>
        <dbReference type="ChEBI" id="CHEBI:15783"/>
        <dbReference type="ChEBI" id="CHEBI:16567"/>
        <dbReference type="ChEBI" id="CHEBI:57540"/>
        <dbReference type="ChEBI" id="CHEBI:57945"/>
        <dbReference type="ChEBI" id="CHEBI:71579"/>
        <dbReference type="EC" id="1.7.1.17"/>
    </reaction>
    <physiologicalReaction direction="right-to-left" evidence="5">
        <dbReference type="Rhea" id="RHEA:55874"/>
    </physiologicalReaction>
</comment>
<dbReference type="RefSeq" id="WP_062768560.1">
    <property type="nucleotide sequence ID" value="NZ_CP121045.1"/>
</dbReference>
<accession>A0A162K013</accession>
<dbReference type="InterPro" id="IPR023048">
    <property type="entry name" value="NADH:quinone_OxRdtase_FMN_depd"/>
</dbReference>
<comment type="function">
    <text evidence="6">Quinone reductase that provides resistance to thiol-specific stress caused by electrophilic quinones.</text>
</comment>
<feature type="binding site" evidence="6">
    <location>
        <position position="10"/>
    </location>
    <ligand>
        <name>FMN</name>
        <dbReference type="ChEBI" id="CHEBI:58210"/>
    </ligand>
</feature>
<evidence type="ECO:0000256" key="6">
    <source>
        <dbReference type="HAMAP-Rule" id="MF_01216"/>
    </source>
</evidence>
<dbReference type="HAMAP" id="MF_01216">
    <property type="entry name" value="Azoreductase_type1"/>
    <property type="match status" value="1"/>
</dbReference>
<feature type="domain" description="Flavodoxin-like fold" evidence="7">
    <location>
        <begin position="19"/>
        <end position="212"/>
    </location>
</feature>